<dbReference type="EMBL" id="BMAW01105281">
    <property type="protein sequence ID" value="GFT18595.1"/>
    <property type="molecule type" value="Genomic_DNA"/>
</dbReference>
<evidence type="ECO:0000313" key="2">
    <source>
        <dbReference type="Proteomes" id="UP000887013"/>
    </source>
</evidence>
<accession>A0A8X6THV5</accession>
<protein>
    <submittedName>
        <fullName evidence="1">MULE domain-containing protein</fullName>
    </submittedName>
</protein>
<evidence type="ECO:0000313" key="1">
    <source>
        <dbReference type="EMBL" id="GFT18595.1"/>
    </source>
</evidence>
<sequence>MKAEEFLLVIMNNSQRDMLNIYGNDTICFEFTHGMNAYEFDLATVLDDKREGFAESFILSNRLDSKALSHTYAAINENSSISPKVLMTDDAEYFYNAWSTVFSIPDCRTPGIWTEVGGEIYED</sequence>
<organism evidence="1 2">
    <name type="scientific">Nephila pilipes</name>
    <name type="common">Giant wood spider</name>
    <name type="synonym">Nephila maculata</name>
    <dbReference type="NCBI Taxonomy" id="299642"/>
    <lineage>
        <taxon>Eukaryota</taxon>
        <taxon>Metazoa</taxon>
        <taxon>Ecdysozoa</taxon>
        <taxon>Arthropoda</taxon>
        <taxon>Chelicerata</taxon>
        <taxon>Arachnida</taxon>
        <taxon>Araneae</taxon>
        <taxon>Araneomorphae</taxon>
        <taxon>Entelegynae</taxon>
        <taxon>Araneoidea</taxon>
        <taxon>Nephilidae</taxon>
        <taxon>Nephila</taxon>
    </lineage>
</organism>
<reference evidence="1" key="1">
    <citation type="submission" date="2020-08" db="EMBL/GenBank/DDBJ databases">
        <title>Multicomponent nature underlies the extraordinary mechanical properties of spider dragline silk.</title>
        <authorList>
            <person name="Kono N."/>
            <person name="Nakamura H."/>
            <person name="Mori M."/>
            <person name="Yoshida Y."/>
            <person name="Ohtoshi R."/>
            <person name="Malay A.D."/>
            <person name="Moran D.A.P."/>
            <person name="Tomita M."/>
            <person name="Numata K."/>
            <person name="Arakawa K."/>
        </authorList>
    </citation>
    <scope>NUCLEOTIDE SEQUENCE</scope>
</reference>
<name>A0A8X6THV5_NEPPI</name>
<proteinExistence type="predicted"/>
<comment type="caution">
    <text evidence="1">The sequence shown here is derived from an EMBL/GenBank/DDBJ whole genome shotgun (WGS) entry which is preliminary data.</text>
</comment>
<dbReference type="AlphaFoldDB" id="A0A8X6THV5"/>
<gene>
    <name evidence="1" type="ORF">NPIL_111561</name>
</gene>
<dbReference type="OrthoDB" id="6509935at2759"/>
<dbReference type="Proteomes" id="UP000887013">
    <property type="component" value="Unassembled WGS sequence"/>
</dbReference>
<keyword evidence="2" id="KW-1185">Reference proteome</keyword>